<feature type="region of interest" description="Disordered" evidence="3">
    <location>
        <begin position="464"/>
        <end position="566"/>
    </location>
</feature>
<organism evidence="6">
    <name type="scientific">Pundamilia nyererei</name>
    <dbReference type="NCBI Taxonomy" id="303518"/>
    <lineage>
        <taxon>Eukaryota</taxon>
        <taxon>Metazoa</taxon>
        <taxon>Chordata</taxon>
        <taxon>Craniata</taxon>
        <taxon>Vertebrata</taxon>
        <taxon>Euteleostomi</taxon>
        <taxon>Actinopterygii</taxon>
        <taxon>Neopterygii</taxon>
        <taxon>Teleostei</taxon>
        <taxon>Neoteleostei</taxon>
        <taxon>Acanthomorphata</taxon>
        <taxon>Ovalentaria</taxon>
        <taxon>Cichlomorphae</taxon>
        <taxon>Cichliformes</taxon>
        <taxon>Cichlidae</taxon>
        <taxon>African cichlids</taxon>
        <taxon>Pseudocrenilabrinae</taxon>
        <taxon>Haplochromini</taxon>
        <taxon>Pundamilia</taxon>
    </lineage>
</organism>
<feature type="compositionally biased region" description="Polar residues" evidence="3">
    <location>
        <begin position="317"/>
        <end position="330"/>
    </location>
</feature>
<feature type="domain" description="Centromere protein J C-terminal" evidence="4">
    <location>
        <begin position="847"/>
        <end position="868"/>
    </location>
</feature>
<feature type="domain" description="Centromere protein J C-terminal" evidence="4">
    <location>
        <begin position="982"/>
        <end position="1011"/>
    </location>
</feature>
<feature type="coiled-coil region" evidence="2">
    <location>
        <begin position="659"/>
        <end position="710"/>
    </location>
</feature>
<evidence type="ECO:0000259" key="5">
    <source>
        <dbReference type="Pfam" id="PF25779"/>
    </source>
</evidence>
<dbReference type="STRING" id="303518.ENSPNYP00000009283"/>
<dbReference type="GO" id="GO:0005813">
    <property type="term" value="C:centrosome"/>
    <property type="evidence" value="ECO:0007669"/>
    <property type="project" value="TreeGrafter"/>
</dbReference>
<dbReference type="Gene3D" id="2.60.450.20">
    <property type="match status" value="1"/>
</dbReference>
<dbReference type="InterPro" id="IPR058029">
    <property type="entry name" value="Tubulin-bd_CENPJ"/>
</dbReference>
<dbReference type="PANTHER" id="PTHR10331">
    <property type="entry name" value="T COMPLEX PROTEIN 10"/>
    <property type="match status" value="1"/>
</dbReference>
<accession>A0A3B4FHA0</accession>
<sequence>MSSPAGLQYSQADFLARWMPSSTRAGVILSPSPDLAGPLGHTSAVGSSPMLPDDSFASDFAPLPASTDSSCLGVDAFRRAAGGEMTESDRPVNATPYLIRIECNMYVQLKKWQQHMQEQLKAHQLEELLHLQEEQQKLLGTLNGSEHCTGGQRVKLHEQLQSDHFAFRVNVVLSVFCNKILYLTGKTKRFQFTLNSNLVLFLEQSQDGANAAQALPKRAFLKRGEGLSRFTNNRKAMFQKTDVKDSRPPPPQARVISRSNSEPAYIQKGAANSAPRLPVQRKTATLNKENRLKGLSSPPHDTRAVTKVARTKVLGSHQRQNTTGPESVQTDPEKSCGSKVESAEAGGVSKGGDPVIQDSFELSFQKKLQRWECDRQLESMELGEFELLEQAAEELSFSSNSSFLQTVKGLHQRRLSSTPIKSPPKGAFQRCNSVGNTGGLACESNSLNSEAFVKTRNDILENKESIKETQGIEREDKHDISDTTPCSRSECGDDKVVKSSLCFPAPINPPYDKRSYEDEDSFRDSSSDVAEENDVESKSVHSNSEDSTLIEGKDGEQGRVVFDDDDTWNDLEDTAIGTADESKELSPISKPTAREISPPQKTLLRKVAVSKGVELGKATGIGSVSLEPDHPPASQLMTKLFPSLNCVCMLLPSGQQVQSRQLRERLAELEIEIERFRKENVALTKLRQENEKKQETLRSERLEFEQMRAEEMAKFEEYKKEETRKLQKERKLFEKHVSAARAIPDKKEREEIQVSLKQQLSSLQEELKRRESRWSSTQSRLRQQIDSLRQENSSLRDEIHVLEKLRLSAWKKNPAAAEKESPRMFENNTPPVTKGVKFAVSSFIKSVIKVLVSGDRLIVYPNGTRKEVSADGLTVKVIFFNGDTKQVTADQRVVYYYAETQTTHITHPDGMEVLHFANNQTEKHFPDGRKEITFPDQTVKNLFPDGREESVLTDGTIIQVNSDGTKEILFNTGQKEIHTAEYKRREYPDGTVKTVYADGRQETRYPTGRLRIKDKDGNVILDTKV</sequence>
<proteinExistence type="inferred from homology"/>
<dbReference type="GeneTree" id="ENSGT00530000063927"/>
<feature type="region of interest" description="Disordered" evidence="3">
    <location>
        <begin position="576"/>
        <end position="595"/>
    </location>
</feature>
<keyword evidence="2" id="KW-0175">Coiled coil</keyword>
<feature type="compositionally biased region" description="Basic and acidic residues" evidence="3">
    <location>
        <begin position="511"/>
        <end position="526"/>
    </location>
</feature>
<feature type="region of interest" description="Disordered" evidence="3">
    <location>
        <begin position="312"/>
        <end position="354"/>
    </location>
</feature>
<reference evidence="6" key="1">
    <citation type="submission" date="2023-09" db="UniProtKB">
        <authorList>
            <consortium name="Ensembl"/>
        </authorList>
    </citation>
    <scope>IDENTIFICATION</scope>
</reference>
<feature type="domain" description="Centromere protein J C-terminal" evidence="4">
    <location>
        <begin position="944"/>
        <end position="978"/>
    </location>
</feature>
<dbReference type="GO" id="GO:0060271">
    <property type="term" value="P:cilium assembly"/>
    <property type="evidence" value="ECO:0007669"/>
    <property type="project" value="TreeGrafter"/>
</dbReference>
<feature type="coiled-coil region" evidence="2">
    <location>
        <begin position="746"/>
        <end position="805"/>
    </location>
</feature>
<dbReference type="AlphaFoldDB" id="A0A3B4FHA0"/>
<dbReference type="PANTHER" id="PTHR10331:SF27">
    <property type="entry name" value="CENTROMERE PROTEIN J"/>
    <property type="match status" value="1"/>
</dbReference>
<dbReference type="InterPro" id="IPR009852">
    <property type="entry name" value="CENPJ_C_dom"/>
</dbReference>
<feature type="domain" description="CENPJ tubulin-binding region" evidence="5">
    <location>
        <begin position="204"/>
        <end position="232"/>
    </location>
</feature>
<dbReference type="GO" id="GO:0005814">
    <property type="term" value="C:centriole"/>
    <property type="evidence" value="ECO:0007669"/>
    <property type="project" value="TreeGrafter"/>
</dbReference>
<dbReference type="Ensembl" id="ENSPNYT00000009498.1">
    <property type="protein sequence ID" value="ENSPNYP00000009283.1"/>
    <property type="gene ID" value="ENSPNYG00000007023.1"/>
</dbReference>
<evidence type="ECO:0000256" key="3">
    <source>
        <dbReference type="SAM" id="MobiDB-lite"/>
    </source>
</evidence>
<evidence type="ECO:0000259" key="4">
    <source>
        <dbReference type="Pfam" id="PF07202"/>
    </source>
</evidence>
<evidence type="ECO:0000256" key="2">
    <source>
        <dbReference type="SAM" id="Coils"/>
    </source>
</evidence>
<dbReference type="GO" id="GO:0019904">
    <property type="term" value="F:protein domain specific binding"/>
    <property type="evidence" value="ECO:0007669"/>
    <property type="project" value="Ensembl"/>
</dbReference>
<dbReference type="Pfam" id="PF25779">
    <property type="entry name" value="Tubulin-bind_CPAP"/>
    <property type="match status" value="1"/>
</dbReference>
<feature type="domain" description="Centromere protein J C-terminal" evidence="4">
    <location>
        <begin position="908"/>
        <end position="936"/>
    </location>
</feature>
<feature type="compositionally biased region" description="Basic and acidic residues" evidence="3">
    <location>
        <begin position="464"/>
        <end position="481"/>
    </location>
</feature>
<evidence type="ECO:0000313" key="6">
    <source>
        <dbReference type="Ensembl" id="ENSPNYP00000009283.1"/>
    </source>
</evidence>
<evidence type="ECO:0000256" key="1">
    <source>
        <dbReference type="ARBA" id="ARBA00005627"/>
    </source>
</evidence>
<name>A0A3B4FHA0_9CICH</name>
<dbReference type="GO" id="GO:0015631">
    <property type="term" value="F:tubulin binding"/>
    <property type="evidence" value="ECO:0007669"/>
    <property type="project" value="TreeGrafter"/>
</dbReference>
<dbReference type="GO" id="GO:0061511">
    <property type="term" value="P:centriole elongation"/>
    <property type="evidence" value="ECO:0007669"/>
    <property type="project" value="TreeGrafter"/>
</dbReference>
<protein>
    <submittedName>
        <fullName evidence="6">Centromere protein J</fullName>
    </submittedName>
</protein>
<dbReference type="InterPro" id="IPR026581">
    <property type="entry name" value="TCP10L/CENPJ"/>
</dbReference>
<dbReference type="InterPro" id="IPR047002">
    <property type="entry name" value="Tcp10_C_sf"/>
</dbReference>
<dbReference type="Pfam" id="PF07202">
    <property type="entry name" value="Tcp10_C"/>
    <property type="match status" value="4"/>
</dbReference>
<comment type="similarity">
    <text evidence="1">Belongs to the TCP10 family.</text>
</comment>